<feature type="domain" description="Protein kinase" evidence="22">
    <location>
        <begin position="1012"/>
        <end position="1228"/>
    </location>
</feature>
<feature type="region of interest" description="Disordered" evidence="20">
    <location>
        <begin position="1263"/>
        <end position="1288"/>
    </location>
</feature>
<dbReference type="Gene3D" id="1.10.510.10">
    <property type="entry name" value="Transferase(Phosphotransferase) domain 1"/>
    <property type="match status" value="2"/>
</dbReference>
<comment type="similarity">
    <text evidence="15">Belongs to the ABC transporter superfamily. ABCG family. Stunted arbuscule (STR) subfamily.</text>
</comment>
<comment type="subcellular location">
    <subcellularLocation>
        <location evidence="2">Cell membrane</location>
        <topology evidence="2">Multi-pass membrane protein</topology>
    </subcellularLocation>
    <subcellularLocation>
        <location evidence="1">Membrane</location>
        <topology evidence="1">Single-pass membrane protein</topology>
    </subcellularLocation>
</comment>
<dbReference type="InterPro" id="IPR050352">
    <property type="entry name" value="ABCG_transporters"/>
</dbReference>
<keyword evidence="7" id="KW-0732">Signal</keyword>
<dbReference type="SMART" id="SM00220">
    <property type="entry name" value="S_TKc"/>
    <property type="match status" value="1"/>
</dbReference>
<dbReference type="Pfam" id="PF00069">
    <property type="entry name" value="Pkinase"/>
    <property type="match status" value="1"/>
</dbReference>
<evidence type="ECO:0000256" key="1">
    <source>
        <dbReference type="ARBA" id="ARBA00004167"/>
    </source>
</evidence>
<dbReference type="PROSITE" id="PS00211">
    <property type="entry name" value="ABC_TRANSPORTER_1"/>
    <property type="match status" value="1"/>
</dbReference>
<evidence type="ECO:0000256" key="7">
    <source>
        <dbReference type="ARBA" id="ARBA00022729"/>
    </source>
</evidence>
<dbReference type="GO" id="GO:0009610">
    <property type="term" value="P:response to symbiotic fungus"/>
    <property type="evidence" value="ECO:0007669"/>
    <property type="project" value="UniProtKB-ARBA"/>
</dbReference>
<keyword evidence="8 19" id="KW-0547">Nucleotide-binding</keyword>
<dbReference type="PROSITE" id="PS50893">
    <property type="entry name" value="ABC_TRANSPORTER_2"/>
    <property type="match status" value="1"/>
</dbReference>
<keyword evidence="14" id="KW-0325">Glycoprotein</keyword>
<evidence type="ECO:0000313" key="25">
    <source>
        <dbReference type="Proteomes" id="UP000467840"/>
    </source>
</evidence>
<dbReference type="Gene3D" id="3.40.50.300">
    <property type="entry name" value="P-loop containing nucleotide triphosphate hydrolases"/>
    <property type="match status" value="1"/>
</dbReference>
<evidence type="ECO:0000256" key="5">
    <source>
        <dbReference type="ARBA" id="ARBA00022475"/>
    </source>
</evidence>
<keyword evidence="4" id="KW-0813">Transport</keyword>
<dbReference type="InterPro" id="IPR017871">
    <property type="entry name" value="ABC_transporter-like_CS"/>
</dbReference>
<evidence type="ECO:0000313" key="24">
    <source>
        <dbReference type="EMBL" id="KAF2283847.1"/>
    </source>
</evidence>
<dbReference type="InterPro" id="IPR043926">
    <property type="entry name" value="ABCG_dom"/>
</dbReference>
<dbReference type="SUPFAM" id="SSF52540">
    <property type="entry name" value="P-loop containing nucleoside triphosphate hydrolases"/>
    <property type="match status" value="1"/>
</dbReference>
<dbReference type="Pfam" id="PF12819">
    <property type="entry name" value="Malectin_like"/>
    <property type="match status" value="1"/>
</dbReference>
<keyword evidence="13 21" id="KW-0472">Membrane</keyword>
<dbReference type="InterPro" id="IPR017441">
    <property type="entry name" value="Protein_kinase_ATP_BS"/>
</dbReference>
<comment type="subunit">
    <text evidence="16">Heterodimerizes with STR; the resulting transporter is located in the peri-arbuscular membrane.</text>
</comment>
<dbReference type="Pfam" id="PF07714">
    <property type="entry name" value="PK_Tyr_Ser-Thr"/>
    <property type="match status" value="1"/>
</dbReference>
<evidence type="ECO:0000256" key="17">
    <source>
        <dbReference type="ARBA" id="ARBA00071994"/>
    </source>
</evidence>
<dbReference type="InterPro" id="IPR003439">
    <property type="entry name" value="ABC_transporter-like_ATP-bd"/>
</dbReference>
<evidence type="ECO:0000256" key="16">
    <source>
        <dbReference type="ARBA" id="ARBA00062868"/>
    </source>
</evidence>
<keyword evidence="11" id="KW-1278">Translocase</keyword>
<comment type="caution">
    <text evidence="24">The sequence shown here is derived from an EMBL/GenBank/DDBJ whole genome shotgun (WGS) entry which is preliminary data.</text>
</comment>
<dbReference type="GO" id="GO:0004672">
    <property type="term" value="F:protein kinase activity"/>
    <property type="evidence" value="ECO:0007669"/>
    <property type="project" value="InterPro"/>
</dbReference>
<evidence type="ECO:0000256" key="21">
    <source>
        <dbReference type="SAM" id="Phobius"/>
    </source>
</evidence>
<evidence type="ECO:0000256" key="14">
    <source>
        <dbReference type="ARBA" id="ARBA00023180"/>
    </source>
</evidence>
<dbReference type="SMART" id="SM00382">
    <property type="entry name" value="AAA"/>
    <property type="match status" value="1"/>
</dbReference>
<evidence type="ECO:0000256" key="11">
    <source>
        <dbReference type="ARBA" id="ARBA00022967"/>
    </source>
</evidence>
<evidence type="ECO:0000256" key="13">
    <source>
        <dbReference type="ARBA" id="ARBA00023136"/>
    </source>
</evidence>
<sequence length="1288" mass="142492">MARANGSRFETVIDIGKPANFTGGLEFTNLTYTVSKKKKVDRKWSSQEVDLLHRITGYAPKGCITAVMGPSGAGKSTLLDGLAGRIASGSLKGRVSCDGTEMSPSLIKRTSAYIMQDDRLFPMLTVYETLMFAADFRLGPISTADKKQRVEKLIEQLGLSFSRNTYIGDEGNRGVSGGERRRVSIGVDIIHGPSLLFLDEPTSGLDSTSAHSVIEKVHNIARSGSTVILTIHQPSSRIQLLLDHLIILARGQLMYRGSPKDVTLHLSQMGRKVPKGENSIEYLIDVIQEYDQSEHGVEALAQFLLNGTKPPKLSDEDVSVSTVAPTPPPPYGNHRQSEGSGKRRNDRKRLPLQTIIYESNEFDHSLRSATWSGSNIGVVQPLRFTPSRQRNEKKMQNPMSSSPGYYISSSEILPYTPTPHSSDYSVNENDYLTPSVAPNSMPYHLGSKFSNSFFKETWILMRRNFKNIKRTPELFLSRLMSGVYAAIVWKALKLQGPFSYFLLVLYVSLLSTNSFVVFVSSVVPNFILGYAAVIAFTALFFLFCGYFLNSHDIPMYWKWMNKISTMTYPYEGLLMNQYRTSDIFGYAPNGDPISGNSILKSLNISTQESKKWEKSCLAFSGGGPPQVMHSSSLLFSSDCWLDVFVLVYMSSATLSIWPDPPLRVKYPLNPRVFDGGWGLGDRLGGTFMVELGGFVSIKCCAASNSTDDNKISWMSDSGWFPDEASCRHITRAEANSTSYDVRVFKIDSGKRCYNLSTNKDQDYLIRVTFLYGDSVESLCSFDVLIGVTQISTVNTAPGIFGAFKHTGKSFCVLKLVSRIDVGNAVDDIRVFNIYINNEIHQKEFDIQANGSHYNVVELNVTAKGSLNLTLVKVTNRDISSSHLRGKLPANITRLNNLMQLNVSNNEFTGKIPEFPSYSKLTSVYEACVEQRSTSKIQGIVIGTVACGSFILALGFAFVCIYRQKFMAMGNFDVKLLPMTKNAIFSQPSLDDVALKSITIQIFTLEYIENTTHKYKTLIGEGGFGSVYRGTLPDGQEVAVKVRSSTSTQGTREFENELNLLSSIRHENLVPLLGEAAKRKTLDWPTRLSIALGAARGKDVKSSNILLDQSMNAKVADFGFSKYAPQEGDSGASLEVRGTAGYLDPEYYSTQHLSAKSDVFSFGVVLLEIAKPFIRESKIDEIVDPSIKGAYHAEAMWRVVEAALACIEPFSAYRPCMADIVRELEDALIIENNASEYMKSIDSIGGYSLGGSNRFSIVTDKKNVYTPPTPTPTEPSPINTQAMAPLEPR</sequence>
<protein>
    <recommendedName>
        <fullName evidence="17">ABC transporter G family member STR2</fullName>
    </recommendedName>
    <alternativeName>
        <fullName evidence="18">Protein STUNTED ARBUSCULE 2</fullName>
    </alternativeName>
</protein>
<feature type="transmembrane region" description="Helical" evidence="21">
    <location>
        <begin position="527"/>
        <end position="548"/>
    </location>
</feature>
<organism evidence="24 25">
    <name type="scientific">Hevea brasiliensis</name>
    <name type="common">Para rubber tree</name>
    <name type="synonym">Siphonia brasiliensis</name>
    <dbReference type="NCBI Taxonomy" id="3981"/>
    <lineage>
        <taxon>Eukaryota</taxon>
        <taxon>Viridiplantae</taxon>
        <taxon>Streptophyta</taxon>
        <taxon>Embryophyta</taxon>
        <taxon>Tracheophyta</taxon>
        <taxon>Spermatophyta</taxon>
        <taxon>Magnoliopsida</taxon>
        <taxon>eudicotyledons</taxon>
        <taxon>Gunneridae</taxon>
        <taxon>Pentapetalae</taxon>
        <taxon>rosids</taxon>
        <taxon>fabids</taxon>
        <taxon>Malpighiales</taxon>
        <taxon>Euphorbiaceae</taxon>
        <taxon>Crotonoideae</taxon>
        <taxon>Micrandreae</taxon>
        <taxon>Hevea</taxon>
    </lineage>
</organism>
<dbReference type="Pfam" id="PF00005">
    <property type="entry name" value="ABC_tran"/>
    <property type="match status" value="1"/>
</dbReference>
<evidence type="ECO:0000256" key="3">
    <source>
        <dbReference type="ARBA" id="ARBA00008171"/>
    </source>
</evidence>
<evidence type="ECO:0000259" key="23">
    <source>
        <dbReference type="PROSITE" id="PS50893"/>
    </source>
</evidence>
<evidence type="ECO:0000256" key="10">
    <source>
        <dbReference type="ARBA" id="ARBA00022840"/>
    </source>
</evidence>
<accession>A0A6A6K584</accession>
<dbReference type="PANTHER" id="PTHR48041:SF20">
    <property type="entry name" value="ABC TRANSPORTER G FAMILY MEMBER STR2"/>
    <property type="match status" value="1"/>
</dbReference>
<reference evidence="24 25" key="1">
    <citation type="journal article" date="2020" name="Mol. Plant">
        <title>The Chromosome-Based Rubber Tree Genome Provides New Insights into Spurge Genome Evolution and Rubber Biosynthesis.</title>
        <authorList>
            <person name="Liu J."/>
            <person name="Shi C."/>
            <person name="Shi C.C."/>
            <person name="Li W."/>
            <person name="Zhang Q.J."/>
            <person name="Zhang Y."/>
            <person name="Li K."/>
            <person name="Lu H.F."/>
            <person name="Shi C."/>
            <person name="Zhu S.T."/>
            <person name="Xiao Z.Y."/>
            <person name="Nan H."/>
            <person name="Yue Y."/>
            <person name="Zhu X.G."/>
            <person name="Wu Y."/>
            <person name="Hong X.N."/>
            <person name="Fan G.Y."/>
            <person name="Tong Y."/>
            <person name="Zhang D."/>
            <person name="Mao C.L."/>
            <person name="Liu Y.L."/>
            <person name="Hao S.J."/>
            <person name="Liu W.Q."/>
            <person name="Lv M.Q."/>
            <person name="Zhang H.B."/>
            <person name="Liu Y."/>
            <person name="Hu-Tang G.R."/>
            <person name="Wang J.P."/>
            <person name="Wang J.H."/>
            <person name="Sun Y.H."/>
            <person name="Ni S.B."/>
            <person name="Chen W.B."/>
            <person name="Zhang X.C."/>
            <person name="Jiao Y.N."/>
            <person name="Eichler E.E."/>
            <person name="Li G.H."/>
            <person name="Liu X."/>
            <person name="Gao L.Z."/>
        </authorList>
    </citation>
    <scope>NUCLEOTIDE SEQUENCE [LARGE SCALE GENOMIC DNA]</scope>
    <source>
        <strain evidence="25">cv. GT1</strain>
        <tissue evidence="24">Leaf</tissue>
    </source>
</reference>
<dbReference type="SUPFAM" id="SSF56112">
    <property type="entry name" value="Protein kinase-like (PK-like)"/>
    <property type="match status" value="1"/>
</dbReference>
<dbReference type="Gene3D" id="3.80.10.10">
    <property type="entry name" value="Ribonuclease Inhibitor"/>
    <property type="match status" value="1"/>
</dbReference>
<name>A0A6A6K584_HEVBR</name>
<evidence type="ECO:0000256" key="15">
    <source>
        <dbReference type="ARBA" id="ARBA00061310"/>
    </source>
</evidence>
<evidence type="ECO:0000256" key="9">
    <source>
        <dbReference type="ARBA" id="ARBA00022801"/>
    </source>
</evidence>
<keyword evidence="6 21" id="KW-0812">Transmembrane</keyword>
<feature type="transmembrane region" description="Helical" evidence="21">
    <location>
        <begin position="499"/>
        <end position="521"/>
    </location>
</feature>
<feature type="transmembrane region" description="Helical" evidence="21">
    <location>
        <begin position="939"/>
        <end position="961"/>
    </location>
</feature>
<evidence type="ECO:0000256" key="20">
    <source>
        <dbReference type="SAM" id="MobiDB-lite"/>
    </source>
</evidence>
<dbReference type="GO" id="GO:0016887">
    <property type="term" value="F:ATP hydrolysis activity"/>
    <property type="evidence" value="ECO:0007669"/>
    <property type="project" value="InterPro"/>
</dbReference>
<feature type="domain" description="ABC transporter" evidence="23">
    <location>
        <begin position="25"/>
        <end position="275"/>
    </location>
</feature>
<dbReference type="Proteomes" id="UP000467840">
    <property type="component" value="Chromosome 12"/>
</dbReference>
<keyword evidence="9" id="KW-0378">Hydrolase</keyword>
<keyword evidence="5" id="KW-1003">Cell membrane</keyword>
<keyword evidence="25" id="KW-1185">Reference proteome</keyword>
<gene>
    <name evidence="24" type="ORF">GH714_016509</name>
</gene>
<dbReference type="GO" id="GO:0005886">
    <property type="term" value="C:plasma membrane"/>
    <property type="evidence" value="ECO:0007669"/>
    <property type="project" value="UniProtKB-SubCell"/>
</dbReference>
<dbReference type="Pfam" id="PF01061">
    <property type="entry name" value="ABC2_membrane"/>
    <property type="match status" value="1"/>
</dbReference>
<dbReference type="InterPro" id="IPR027417">
    <property type="entry name" value="P-loop_NTPase"/>
</dbReference>
<dbReference type="Pfam" id="PF19055">
    <property type="entry name" value="ABC2_membrane_7"/>
    <property type="match status" value="1"/>
</dbReference>
<dbReference type="InterPro" id="IPR024788">
    <property type="entry name" value="Malectin-like_Carb-bd_dom"/>
</dbReference>
<dbReference type="FunFam" id="3.40.50.300:FF:001556">
    <property type="entry name" value="ABC transporter G family member 6"/>
    <property type="match status" value="1"/>
</dbReference>
<dbReference type="InterPro" id="IPR003593">
    <property type="entry name" value="AAA+_ATPase"/>
</dbReference>
<evidence type="ECO:0000256" key="2">
    <source>
        <dbReference type="ARBA" id="ARBA00004651"/>
    </source>
</evidence>
<feature type="binding site" evidence="19">
    <location>
        <position position="1040"/>
    </location>
    <ligand>
        <name>ATP</name>
        <dbReference type="ChEBI" id="CHEBI:30616"/>
    </ligand>
</feature>
<evidence type="ECO:0000256" key="18">
    <source>
        <dbReference type="ARBA" id="ARBA00079341"/>
    </source>
</evidence>
<dbReference type="EMBL" id="JAAGAX010000018">
    <property type="protein sequence ID" value="KAF2283847.1"/>
    <property type="molecule type" value="Genomic_DNA"/>
</dbReference>
<comment type="similarity">
    <text evidence="3">Belongs to the protein kinase superfamily. TKL Ser/Thr protein kinase family. ROCO subfamily.</text>
</comment>
<dbReference type="GO" id="GO:0140359">
    <property type="term" value="F:ABC-type transporter activity"/>
    <property type="evidence" value="ECO:0007669"/>
    <property type="project" value="InterPro"/>
</dbReference>
<evidence type="ECO:0000256" key="6">
    <source>
        <dbReference type="ARBA" id="ARBA00022692"/>
    </source>
</evidence>
<evidence type="ECO:0000259" key="22">
    <source>
        <dbReference type="PROSITE" id="PS50011"/>
    </source>
</evidence>
<dbReference type="InterPro" id="IPR011009">
    <property type="entry name" value="Kinase-like_dom_sf"/>
</dbReference>
<dbReference type="InterPro" id="IPR000719">
    <property type="entry name" value="Prot_kinase_dom"/>
</dbReference>
<dbReference type="SUPFAM" id="SSF52058">
    <property type="entry name" value="L domain-like"/>
    <property type="match status" value="1"/>
</dbReference>
<evidence type="ECO:0000256" key="19">
    <source>
        <dbReference type="PROSITE-ProRule" id="PRU10141"/>
    </source>
</evidence>
<dbReference type="InterPro" id="IPR032675">
    <property type="entry name" value="LRR_dom_sf"/>
</dbReference>
<dbReference type="PROSITE" id="PS00107">
    <property type="entry name" value="PROTEIN_KINASE_ATP"/>
    <property type="match status" value="1"/>
</dbReference>
<evidence type="ECO:0000256" key="8">
    <source>
        <dbReference type="ARBA" id="ARBA00022741"/>
    </source>
</evidence>
<feature type="region of interest" description="Disordered" evidence="20">
    <location>
        <begin position="311"/>
        <end position="349"/>
    </location>
</feature>
<proteinExistence type="inferred from homology"/>
<keyword evidence="10 19" id="KW-0067">ATP-binding</keyword>
<dbReference type="GO" id="GO:0005524">
    <property type="term" value="F:ATP binding"/>
    <property type="evidence" value="ECO:0007669"/>
    <property type="project" value="UniProtKB-UniRule"/>
</dbReference>
<keyword evidence="12 21" id="KW-1133">Transmembrane helix</keyword>
<dbReference type="InterPro" id="IPR001245">
    <property type="entry name" value="Ser-Thr/Tyr_kinase_cat_dom"/>
</dbReference>
<evidence type="ECO:0000256" key="12">
    <source>
        <dbReference type="ARBA" id="ARBA00022989"/>
    </source>
</evidence>
<dbReference type="PANTHER" id="PTHR48041">
    <property type="entry name" value="ABC TRANSPORTER G FAMILY MEMBER 28"/>
    <property type="match status" value="1"/>
</dbReference>
<dbReference type="PROSITE" id="PS50011">
    <property type="entry name" value="PROTEIN_KINASE_DOM"/>
    <property type="match status" value="1"/>
</dbReference>
<evidence type="ECO:0000256" key="4">
    <source>
        <dbReference type="ARBA" id="ARBA00022448"/>
    </source>
</evidence>
<dbReference type="CDD" id="cd03213">
    <property type="entry name" value="ABCG_EPDR"/>
    <property type="match status" value="1"/>
</dbReference>
<dbReference type="InterPro" id="IPR013525">
    <property type="entry name" value="ABC2_TM"/>
</dbReference>